<organism evidence="1 2">
    <name type="scientific">Vigna mungo</name>
    <name type="common">Black gram</name>
    <name type="synonym">Phaseolus mungo</name>
    <dbReference type="NCBI Taxonomy" id="3915"/>
    <lineage>
        <taxon>Eukaryota</taxon>
        <taxon>Viridiplantae</taxon>
        <taxon>Streptophyta</taxon>
        <taxon>Embryophyta</taxon>
        <taxon>Tracheophyta</taxon>
        <taxon>Spermatophyta</taxon>
        <taxon>Magnoliopsida</taxon>
        <taxon>eudicotyledons</taxon>
        <taxon>Gunneridae</taxon>
        <taxon>Pentapetalae</taxon>
        <taxon>rosids</taxon>
        <taxon>fabids</taxon>
        <taxon>Fabales</taxon>
        <taxon>Fabaceae</taxon>
        <taxon>Papilionoideae</taxon>
        <taxon>50 kb inversion clade</taxon>
        <taxon>NPAAA clade</taxon>
        <taxon>indigoferoid/millettioid clade</taxon>
        <taxon>Phaseoleae</taxon>
        <taxon>Vigna</taxon>
    </lineage>
</organism>
<keyword evidence="2" id="KW-1185">Reference proteome</keyword>
<evidence type="ECO:0000313" key="2">
    <source>
        <dbReference type="Proteomes" id="UP001374535"/>
    </source>
</evidence>
<accession>A0AAQ3S7S5</accession>
<sequence length="108" mass="12210">MGLRLSDYRPSYCGGVLQRFLLIGIRVFHHASQVQRNRAGREVDTHNLVFMLTTKDLSFVGYTYKNFDAVKEGLRQSFGDSMQEYASKRAAEETSLQMLASSGDPMLP</sequence>
<dbReference type="EMBL" id="CP144699">
    <property type="protein sequence ID" value="WVZ18829.1"/>
    <property type="molecule type" value="Genomic_DNA"/>
</dbReference>
<reference evidence="1 2" key="1">
    <citation type="journal article" date="2023" name="Life. Sci Alliance">
        <title>Evolutionary insights into 3D genome organization and epigenetic landscape of Vigna mungo.</title>
        <authorList>
            <person name="Junaid A."/>
            <person name="Singh B."/>
            <person name="Bhatia S."/>
        </authorList>
    </citation>
    <scope>NUCLEOTIDE SEQUENCE [LARGE SCALE GENOMIC DNA]</scope>
    <source>
        <strain evidence="1">Urdbean</strain>
    </source>
</reference>
<dbReference type="AlphaFoldDB" id="A0AAQ3S7S5"/>
<gene>
    <name evidence="1" type="ORF">V8G54_006151</name>
</gene>
<name>A0AAQ3S7S5_VIGMU</name>
<protein>
    <submittedName>
        <fullName evidence="1">Uncharacterized protein</fullName>
    </submittedName>
</protein>
<dbReference type="Proteomes" id="UP001374535">
    <property type="component" value="Chromosome 2"/>
</dbReference>
<proteinExistence type="predicted"/>
<evidence type="ECO:0000313" key="1">
    <source>
        <dbReference type="EMBL" id="WVZ18829.1"/>
    </source>
</evidence>